<gene>
    <name evidence="1" type="ORF">ACD_2C00209G0001</name>
</gene>
<proteinExistence type="predicted"/>
<protein>
    <submittedName>
        <fullName evidence="1">Uncharacterized protein</fullName>
    </submittedName>
</protein>
<sequence>MNQKNLPFWREDFFILIKAYWMFRYQELIAGFMPCLLRRYKSRKLYFMPIRLLPHYWALLQLGGFVRMKLIIGQNYS</sequence>
<reference evidence="1" key="1">
    <citation type="journal article" date="2012" name="Science">
        <title>Fermentation, hydrogen, and sulfur metabolism in multiple uncultivated bacterial phyla.</title>
        <authorList>
            <person name="Wrighton K.C."/>
            <person name="Thomas B.C."/>
            <person name="Sharon I."/>
            <person name="Miller C.S."/>
            <person name="Castelle C.J."/>
            <person name="VerBerkmoes N.C."/>
            <person name="Wilkins M.J."/>
            <person name="Hettich R.L."/>
            <person name="Lipton M.S."/>
            <person name="Williams K.H."/>
            <person name="Long P.E."/>
            <person name="Banfield J.F."/>
        </authorList>
    </citation>
    <scope>NUCLEOTIDE SEQUENCE [LARGE SCALE GENOMIC DNA]</scope>
</reference>
<organism evidence="1">
    <name type="scientific">uncultured bacterium</name>
    <name type="common">gcode 4</name>
    <dbReference type="NCBI Taxonomy" id="1234023"/>
    <lineage>
        <taxon>Bacteria</taxon>
        <taxon>environmental samples</taxon>
    </lineage>
</organism>
<accession>K2G4E6</accession>
<comment type="caution">
    <text evidence="1">The sequence shown here is derived from an EMBL/GenBank/DDBJ whole genome shotgun (WGS) entry which is preliminary data.</text>
</comment>
<dbReference type="EMBL" id="AMFJ01000209">
    <property type="protein sequence ID" value="EKE29187.1"/>
    <property type="molecule type" value="Genomic_DNA"/>
</dbReference>
<name>K2G4E6_9BACT</name>
<evidence type="ECO:0000313" key="1">
    <source>
        <dbReference type="EMBL" id="EKE29187.1"/>
    </source>
</evidence>
<dbReference type="AlphaFoldDB" id="K2G4E6"/>